<gene>
    <name evidence="2 4" type="ORF">P152DRAFT_459449</name>
</gene>
<sequence length="75" mass="8592">MAGHNPPTILLDPALVKYASMSVNRYKYFRWTPRTFGLTLLYVAIIPFGIGYVAYKTDGKWDMRGKRKGDTVSEF</sequence>
<dbReference type="GeneID" id="54420247"/>
<keyword evidence="1" id="KW-0472">Membrane</keyword>
<dbReference type="RefSeq" id="XP_033533138.1">
    <property type="nucleotide sequence ID" value="XM_033679677.1"/>
</dbReference>
<proteinExistence type="predicted"/>
<evidence type="ECO:0000313" key="2">
    <source>
        <dbReference type="EMBL" id="KAF1811507.1"/>
    </source>
</evidence>
<keyword evidence="1" id="KW-1133">Transmembrane helix</keyword>
<dbReference type="Proteomes" id="UP000504638">
    <property type="component" value="Unplaced"/>
</dbReference>
<name>A0A6G1G067_9PEZI</name>
<protein>
    <recommendedName>
        <fullName evidence="5">Complex I-B15</fullName>
    </recommendedName>
</protein>
<dbReference type="PANTHER" id="PTHR39476:SF1">
    <property type="entry name" value="NADH DEHYDROGENASE [UBIQUINONE] 1 BETA SUBCOMPLEX SUBUNIT 4"/>
    <property type="match status" value="1"/>
</dbReference>
<evidence type="ECO:0000256" key="1">
    <source>
        <dbReference type="SAM" id="Phobius"/>
    </source>
</evidence>
<reference evidence="2 4" key="1">
    <citation type="submission" date="2020-01" db="EMBL/GenBank/DDBJ databases">
        <authorList>
            <consortium name="DOE Joint Genome Institute"/>
            <person name="Haridas S."/>
            <person name="Albert R."/>
            <person name="Binder M."/>
            <person name="Bloem J."/>
            <person name="Labutti K."/>
            <person name="Salamov A."/>
            <person name="Andreopoulos B."/>
            <person name="Baker S.E."/>
            <person name="Barry K."/>
            <person name="Bills G."/>
            <person name="Bluhm B.H."/>
            <person name="Cannon C."/>
            <person name="Castanera R."/>
            <person name="Culley D.E."/>
            <person name="Daum C."/>
            <person name="Ezra D."/>
            <person name="Gonzalez J.B."/>
            <person name="Henrissat B."/>
            <person name="Kuo A."/>
            <person name="Liang C."/>
            <person name="Lipzen A."/>
            <person name="Lutzoni F."/>
            <person name="Magnuson J."/>
            <person name="Mondo S."/>
            <person name="Nolan M."/>
            <person name="Ohm R."/>
            <person name="Pangilinan J."/>
            <person name="Park H.-J."/>
            <person name="Ramirez L."/>
            <person name="Alfaro M."/>
            <person name="Sun H."/>
            <person name="Tritt A."/>
            <person name="Yoshinaga Y."/>
            <person name="Zwiers L.-H."/>
            <person name="Turgeon B.G."/>
            <person name="Goodwin S.B."/>
            <person name="Spatafora J.W."/>
            <person name="Crous P.W."/>
            <person name="Grigoriev I.V."/>
        </authorList>
    </citation>
    <scope>NUCLEOTIDE SEQUENCE</scope>
    <source>
        <strain evidence="2 4">CBS 781.70</strain>
    </source>
</reference>
<evidence type="ECO:0000313" key="4">
    <source>
        <dbReference type="RefSeq" id="XP_033533138.1"/>
    </source>
</evidence>
<dbReference type="AlphaFoldDB" id="A0A6G1G067"/>
<feature type="transmembrane region" description="Helical" evidence="1">
    <location>
        <begin position="36"/>
        <end position="55"/>
    </location>
</feature>
<keyword evidence="3" id="KW-1185">Reference proteome</keyword>
<dbReference type="PANTHER" id="PTHR39476">
    <property type="entry name" value="NADH:UBIQUINONE OXIDOREDUCTASE 6.6KD SUBUNIT"/>
    <property type="match status" value="1"/>
</dbReference>
<dbReference type="OrthoDB" id="15108at2759"/>
<reference evidence="4" key="2">
    <citation type="submission" date="2020-04" db="EMBL/GenBank/DDBJ databases">
        <authorList>
            <consortium name="NCBI Genome Project"/>
        </authorList>
    </citation>
    <scope>NUCLEOTIDE SEQUENCE</scope>
    <source>
        <strain evidence="4">CBS 781.70</strain>
    </source>
</reference>
<keyword evidence="1" id="KW-0812">Transmembrane</keyword>
<accession>A0A6G1G067</accession>
<evidence type="ECO:0008006" key="5">
    <source>
        <dbReference type="Google" id="ProtNLM"/>
    </source>
</evidence>
<reference evidence="4" key="3">
    <citation type="submission" date="2025-04" db="UniProtKB">
        <authorList>
            <consortium name="RefSeq"/>
        </authorList>
    </citation>
    <scope>IDENTIFICATION</scope>
    <source>
        <strain evidence="4">CBS 781.70</strain>
    </source>
</reference>
<dbReference type="EMBL" id="ML975161">
    <property type="protein sequence ID" value="KAF1811507.1"/>
    <property type="molecule type" value="Genomic_DNA"/>
</dbReference>
<evidence type="ECO:0000313" key="3">
    <source>
        <dbReference type="Proteomes" id="UP000504638"/>
    </source>
</evidence>
<organism evidence="2">
    <name type="scientific">Eremomyces bilateralis CBS 781.70</name>
    <dbReference type="NCBI Taxonomy" id="1392243"/>
    <lineage>
        <taxon>Eukaryota</taxon>
        <taxon>Fungi</taxon>
        <taxon>Dikarya</taxon>
        <taxon>Ascomycota</taxon>
        <taxon>Pezizomycotina</taxon>
        <taxon>Dothideomycetes</taxon>
        <taxon>Dothideomycetes incertae sedis</taxon>
        <taxon>Eremomycetales</taxon>
        <taxon>Eremomycetaceae</taxon>
        <taxon>Eremomyces</taxon>
    </lineage>
</organism>